<dbReference type="PANTHER" id="PTHR43179">
    <property type="entry name" value="RHAMNOSYLTRANSFERASE WBBL"/>
    <property type="match status" value="1"/>
</dbReference>
<comment type="similarity">
    <text evidence="2">Belongs to the glycosyltransferase 2 family.</text>
</comment>
<sequence>MTTIPSLSSSDSVAAVIVTHHRAQLLRRSLEVVAAQTHPVDRIIVVDNGCEEAVREVLDEVAGERGVYLPSRTNLGGGGGFAYGFLSALALGAQAVWCADDDGRPADEHVLETLMQVAESHSLHEVSPVVSNIDAPDNLAFPLRQGLEWKRSHSELRGEFLPGIASLFNGALISARAMEVIGVPDYRLFIRGDEVEYHRRLTRSGLNFGTALNTAYLHPDGAGEFRPIFGGRMHTQYPDNAAKRFFTYRNRGYLMNQPGMRRLLPQEYARFGWFFLVQRRDWKGFVEWLRLHRLGRRERFERP</sequence>
<evidence type="ECO:0000256" key="1">
    <source>
        <dbReference type="ARBA" id="ARBA00004776"/>
    </source>
</evidence>
<dbReference type="Gene3D" id="3.90.550.10">
    <property type="entry name" value="Spore Coat Polysaccharide Biosynthesis Protein SpsA, Chain A"/>
    <property type="match status" value="1"/>
</dbReference>
<dbReference type="RefSeq" id="WP_038604019.1">
    <property type="nucleotide sequence ID" value="NZ_CP008944.1"/>
</dbReference>
<dbReference type="PANTHER" id="PTHR43179:SF12">
    <property type="entry name" value="GALACTOFURANOSYLTRANSFERASE GLFT2"/>
    <property type="match status" value="1"/>
</dbReference>
<dbReference type="GO" id="GO:0016740">
    <property type="term" value="F:transferase activity"/>
    <property type="evidence" value="ECO:0007669"/>
    <property type="project" value="UniProtKB-KW"/>
</dbReference>
<organism evidence="6 7">
    <name type="scientific">Corynebacterium atypicum</name>
    <dbReference type="NCBI Taxonomy" id="191610"/>
    <lineage>
        <taxon>Bacteria</taxon>
        <taxon>Bacillati</taxon>
        <taxon>Actinomycetota</taxon>
        <taxon>Actinomycetes</taxon>
        <taxon>Mycobacteriales</taxon>
        <taxon>Corynebacteriaceae</taxon>
        <taxon>Corynebacterium</taxon>
    </lineage>
</organism>
<protein>
    <submittedName>
        <fullName evidence="6">Glycosyl transferase</fullName>
    </submittedName>
</protein>
<evidence type="ECO:0000259" key="5">
    <source>
        <dbReference type="Pfam" id="PF00535"/>
    </source>
</evidence>
<evidence type="ECO:0000313" key="6">
    <source>
        <dbReference type="EMBL" id="AIG63426.1"/>
    </source>
</evidence>
<proteinExistence type="inferred from homology"/>
<dbReference type="Proteomes" id="UP000028504">
    <property type="component" value="Chromosome"/>
</dbReference>
<name>A0ABN4DE06_9CORY</name>
<feature type="domain" description="Glycosyltransferase 2-like" evidence="5">
    <location>
        <begin position="16"/>
        <end position="144"/>
    </location>
</feature>
<reference evidence="6 7" key="1">
    <citation type="submission" date="2014-07" db="EMBL/GenBank/DDBJ databases">
        <title>Complete genome sequence of Corynebacterium atypicum DSM 44849: identifiction of the mycolic acid biosynthesis genes.</title>
        <authorList>
            <person name="Tippelt A."/>
            <person name="Mollmann S."/>
            <person name="Albersmeier A."/>
            <person name="Jaenicke S."/>
            <person name="Ruckert C."/>
            <person name="Tauch A."/>
        </authorList>
    </citation>
    <scope>NUCLEOTIDE SEQUENCE [LARGE SCALE GENOMIC DNA]</scope>
    <source>
        <strain evidence="6 7">R2070</strain>
    </source>
</reference>
<comment type="pathway">
    <text evidence="1">Cell wall biogenesis; cell wall polysaccharide biosynthesis.</text>
</comment>
<gene>
    <name evidence="6" type="ORF">CATYP_00450</name>
</gene>
<dbReference type="Pfam" id="PF00535">
    <property type="entry name" value="Glycos_transf_2"/>
    <property type="match status" value="1"/>
</dbReference>
<dbReference type="InterPro" id="IPR029044">
    <property type="entry name" value="Nucleotide-diphossugar_trans"/>
</dbReference>
<accession>A0ABN4DE06</accession>
<keyword evidence="7" id="KW-1185">Reference proteome</keyword>
<dbReference type="InterPro" id="IPR001173">
    <property type="entry name" value="Glyco_trans_2-like"/>
</dbReference>
<evidence type="ECO:0000313" key="7">
    <source>
        <dbReference type="Proteomes" id="UP000028504"/>
    </source>
</evidence>
<dbReference type="EMBL" id="CP008944">
    <property type="protein sequence ID" value="AIG63426.1"/>
    <property type="molecule type" value="Genomic_DNA"/>
</dbReference>
<keyword evidence="3" id="KW-0328">Glycosyltransferase</keyword>
<dbReference type="SUPFAM" id="SSF53448">
    <property type="entry name" value="Nucleotide-diphospho-sugar transferases"/>
    <property type="match status" value="1"/>
</dbReference>
<evidence type="ECO:0000256" key="2">
    <source>
        <dbReference type="ARBA" id="ARBA00006739"/>
    </source>
</evidence>
<evidence type="ECO:0000256" key="3">
    <source>
        <dbReference type="ARBA" id="ARBA00022676"/>
    </source>
</evidence>
<keyword evidence="4 6" id="KW-0808">Transferase</keyword>
<evidence type="ECO:0000256" key="4">
    <source>
        <dbReference type="ARBA" id="ARBA00022679"/>
    </source>
</evidence>